<comment type="similarity">
    <text evidence="2">Belongs to the drug/metabolite transporter (DMT) superfamily. 10 TMS drug/metabolite exporter (DME) (TC 2.A.7.3) family.</text>
</comment>
<dbReference type="AlphaFoldDB" id="A0A917A4N6"/>
<dbReference type="EMBL" id="BMFJ01000001">
    <property type="protein sequence ID" value="GGE26823.1"/>
    <property type="molecule type" value="Genomic_DNA"/>
</dbReference>
<dbReference type="InterPro" id="IPR037185">
    <property type="entry name" value="EmrE-like"/>
</dbReference>
<dbReference type="GO" id="GO:0016020">
    <property type="term" value="C:membrane"/>
    <property type="evidence" value="ECO:0007669"/>
    <property type="project" value="UniProtKB-SubCell"/>
</dbReference>
<proteinExistence type="inferred from homology"/>
<evidence type="ECO:0000256" key="5">
    <source>
        <dbReference type="ARBA" id="ARBA00023136"/>
    </source>
</evidence>
<feature type="transmembrane region" description="Helical" evidence="6">
    <location>
        <begin position="20"/>
        <end position="39"/>
    </location>
</feature>
<dbReference type="SUPFAM" id="SSF103481">
    <property type="entry name" value="Multidrug resistance efflux transporter EmrE"/>
    <property type="match status" value="2"/>
</dbReference>
<dbReference type="InterPro" id="IPR000620">
    <property type="entry name" value="EamA_dom"/>
</dbReference>
<dbReference type="RefSeq" id="WP_188476941.1">
    <property type="nucleotide sequence ID" value="NZ_BMFJ01000001.1"/>
</dbReference>
<feature type="transmembrane region" description="Helical" evidence="6">
    <location>
        <begin position="273"/>
        <end position="290"/>
    </location>
</feature>
<feature type="transmembrane region" description="Helical" evidence="6">
    <location>
        <begin position="217"/>
        <end position="240"/>
    </location>
</feature>
<feature type="transmembrane region" description="Helical" evidence="6">
    <location>
        <begin position="134"/>
        <end position="153"/>
    </location>
</feature>
<evidence type="ECO:0000313" key="9">
    <source>
        <dbReference type="Proteomes" id="UP000612855"/>
    </source>
</evidence>
<evidence type="ECO:0000256" key="6">
    <source>
        <dbReference type="SAM" id="Phobius"/>
    </source>
</evidence>
<feature type="domain" description="EamA" evidence="7">
    <location>
        <begin position="158"/>
        <end position="285"/>
    </location>
</feature>
<organism evidence="8 9">
    <name type="scientific">Primorskyibacter flagellatus</name>
    <dbReference type="NCBI Taxonomy" id="1387277"/>
    <lineage>
        <taxon>Bacteria</taxon>
        <taxon>Pseudomonadati</taxon>
        <taxon>Pseudomonadota</taxon>
        <taxon>Alphaproteobacteria</taxon>
        <taxon>Rhodobacterales</taxon>
        <taxon>Roseobacteraceae</taxon>
        <taxon>Primorskyibacter</taxon>
    </lineage>
</organism>
<dbReference type="Pfam" id="PF00892">
    <property type="entry name" value="EamA"/>
    <property type="match status" value="2"/>
</dbReference>
<accession>A0A917A4N6</accession>
<evidence type="ECO:0000256" key="3">
    <source>
        <dbReference type="ARBA" id="ARBA00022692"/>
    </source>
</evidence>
<keyword evidence="9" id="KW-1185">Reference proteome</keyword>
<dbReference type="PANTHER" id="PTHR22911:SF6">
    <property type="entry name" value="SOLUTE CARRIER FAMILY 35 MEMBER G1"/>
    <property type="match status" value="1"/>
</dbReference>
<evidence type="ECO:0000256" key="2">
    <source>
        <dbReference type="ARBA" id="ARBA00009853"/>
    </source>
</evidence>
<keyword evidence="4 6" id="KW-1133">Transmembrane helix</keyword>
<feature type="transmembrane region" description="Helical" evidence="6">
    <location>
        <begin position="94"/>
        <end position="122"/>
    </location>
</feature>
<reference evidence="9" key="1">
    <citation type="journal article" date="2019" name="Int. J. Syst. Evol. Microbiol.">
        <title>The Global Catalogue of Microorganisms (GCM) 10K type strain sequencing project: providing services to taxonomists for standard genome sequencing and annotation.</title>
        <authorList>
            <consortium name="The Broad Institute Genomics Platform"/>
            <consortium name="The Broad Institute Genome Sequencing Center for Infectious Disease"/>
            <person name="Wu L."/>
            <person name="Ma J."/>
        </authorList>
    </citation>
    <scope>NUCLEOTIDE SEQUENCE [LARGE SCALE GENOMIC DNA]</scope>
    <source>
        <strain evidence="9">CGMCC 1.12664</strain>
    </source>
</reference>
<feature type="transmembrane region" description="Helical" evidence="6">
    <location>
        <begin position="159"/>
        <end position="177"/>
    </location>
</feature>
<keyword evidence="3 6" id="KW-0812">Transmembrane</keyword>
<gene>
    <name evidence="8" type="ORF">GCM10011360_13980</name>
</gene>
<comment type="subcellular location">
    <subcellularLocation>
        <location evidence="1">Membrane</location>
        <topology evidence="1">Multi-pass membrane protein</topology>
    </subcellularLocation>
</comment>
<protein>
    <submittedName>
        <fullName evidence="8">DMT transporter permease</fullName>
    </submittedName>
</protein>
<name>A0A917A4N6_9RHOB</name>
<comment type="caution">
    <text evidence="8">The sequence shown here is derived from an EMBL/GenBank/DDBJ whole genome shotgun (WGS) entry which is preliminary data.</text>
</comment>
<feature type="transmembrane region" description="Helical" evidence="6">
    <location>
        <begin position="51"/>
        <end position="70"/>
    </location>
</feature>
<evidence type="ECO:0000256" key="4">
    <source>
        <dbReference type="ARBA" id="ARBA00022989"/>
    </source>
</evidence>
<evidence type="ECO:0000313" key="8">
    <source>
        <dbReference type="EMBL" id="GGE26823.1"/>
    </source>
</evidence>
<evidence type="ECO:0000256" key="1">
    <source>
        <dbReference type="ARBA" id="ARBA00004141"/>
    </source>
</evidence>
<feature type="domain" description="EamA" evidence="7">
    <location>
        <begin position="17"/>
        <end position="149"/>
    </location>
</feature>
<dbReference type="Proteomes" id="UP000612855">
    <property type="component" value="Unassembled WGS sequence"/>
</dbReference>
<evidence type="ECO:0000259" key="7">
    <source>
        <dbReference type="Pfam" id="PF00892"/>
    </source>
</evidence>
<dbReference type="PANTHER" id="PTHR22911">
    <property type="entry name" value="ACYL-MALONYL CONDENSING ENZYME-RELATED"/>
    <property type="match status" value="1"/>
</dbReference>
<sequence>MTLPAQTDTAPAVPALRAALWMLGAIGCFLTMAVAGRVLAAELDTFEIMTWRSLTGVVIICLVITARSAWGQVSTHRFGLHVLRNVAHFTGQNLWFYAITVIPLAQVFALEFTSPLWVLMLSPLLLGERMTRRRMLSGLVGFAGILLITRPGAQALSPGLIAAALCAIGFAGTIMSTKRLTRDVSTMNILFWLTVMQAVFGLVCGGIDGDFAHPSAALWPAAVLVGVAGLAAHFCVTTALSIAPASIVAPMDFLRLPAAAVLGLLVYGEALDPLVLIGAAVIFGANYANIRGERRA</sequence>
<feature type="transmembrane region" description="Helical" evidence="6">
    <location>
        <begin position="189"/>
        <end position="211"/>
    </location>
</feature>
<keyword evidence="5 6" id="KW-0472">Membrane</keyword>